<comment type="caution">
    <text evidence="2">The sequence shown here is derived from an EMBL/GenBank/DDBJ whole genome shotgun (WGS) entry which is preliminary data.</text>
</comment>
<dbReference type="PANTHER" id="PTHR37474">
    <property type="entry name" value="RNA LIGASE/CYCLIC NUCLEOTIDE PHOSPHODIESTERASE"/>
    <property type="match status" value="1"/>
</dbReference>
<dbReference type="PANTHER" id="PTHR37474:SF1">
    <property type="entry name" value="2'-5' RNA LIGASE FAMILY PROTEIN"/>
    <property type="match status" value="1"/>
</dbReference>
<organism evidence="2 3">
    <name type="scientific">Streptomyces griseochromogenes</name>
    <dbReference type="NCBI Taxonomy" id="68214"/>
    <lineage>
        <taxon>Bacteria</taxon>
        <taxon>Bacillati</taxon>
        <taxon>Actinomycetota</taxon>
        <taxon>Actinomycetes</taxon>
        <taxon>Kitasatosporales</taxon>
        <taxon>Streptomycetaceae</taxon>
        <taxon>Streptomyces</taxon>
    </lineage>
</organism>
<gene>
    <name evidence="2" type="ORF">J2Z21_006305</name>
</gene>
<proteinExistence type="predicted"/>
<feature type="region of interest" description="Disordered" evidence="1">
    <location>
        <begin position="1"/>
        <end position="20"/>
    </location>
</feature>
<dbReference type="SUPFAM" id="SSF55144">
    <property type="entry name" value="LigT-like"/>
    <property type="match status" value="1"/>
</dbReference>
<dbReference type="GO" id="GO:0016874">
    <property type="term" value="F:ligase activity"/>
    <property type="evidence" value="ECO:0007669"/>
    <property type="project" value="UniProtKB-KW"/>
</dbReference>
<dbReference type="EMBL" id="JAGGLP010000015">
    <property type="protein sequence ID" value="MBP2053313.1"/>
    <property type="molecule type" value="Genomic_DNA"/>
</dbReference>
<dbReference type="Gene3D" id="3.90.1140.10">
    <property type="entry name" value="Cyclic phosphodiesterase"/>
    <property type="match status" value="1"/>
</dbReference>
<evidence type="ECO:0000256" key="1">
    <source>
        <dbReference type="SAM" id="MobiDB-lite"/>
    </source>
</evidence>
<keyword evidence="3" id="KW-1185">Reference proteome</keyword>
<dbReference type="Pfam" id="PF13563">
    <property type="entry name" value="2_5_RNA_ligase2"/>
    <property type="match status" value="1"/>
</dbReference>
<protein>
    <submittedName>
        <fullName evidence="2">2'-5' RNA ligase</fullName>
    </submittedName>
</protein>
<sequence length="215" mass="23197">MPRPPTPGPPGPAGPLGRIESVPTPRTAVAWLPPAGLWPAIQHIRAEHDPQIRRWPPHVNLLFGFVPEEDFPAALPLLAAAAAGCEPFDIRLSGVRAFRHRSHATVWLDPAAAGAAPWTELRSALGEPFPCCTDRFPRFTPHLSLGRTRVPRVLAAECAARLGVLHARVAEIVLLSRRGDGPMRTRATVGLGTGTVRRDLGPDPVTGGYEPPERH</sequence>
<keyword evidence="2" id="KW-0436">Ligase</keyword>
<feature type="compositionally biased region" description="Pro residues" evidence="1">
    <location>
        <begin position="1"/>
        <end position="13"/>
    </location>
</feature>
<reference evidence="2 3" key="1">
    <citation type="submission" date="2021-03" db="EMBL/GenBank/DDBJ databases">
        <title>Genomic Encyclopedia of Type Strains, Phase IV (KMG-IV): sequencing the most valuable type-strain genomes for metagenomic binning, comparative biology and taxonomic classification.</title>
        <authorList>
            <person name="Goeker M."/>
        </authorList>
    </citation>
    <scope>NUCLEOTIDE SEQUENCE [LARGE SCALE GENOMIC DNA]</scope>
    <source>
        <strain evidence="2 3">DSM 40499</strain>
    </source>
</reference>
<evidence type="ECO:0000313" key="2">
    <source>
        <dbReference type="EMBL" id="MBP2053313.1"/>
    </source>
</evidence>
<dbReference type="Proteomes" id="UP001519309">
    <property type="component" value="Unassembled WGS sequence"/>
</dbReference>
<accession>A0ABS4M0Y3</accession>
<feature type="region of interest" description="Disordered" evidence="1">
    <location>
        <begin position="185"/>
        <end position="215"/>
    </location>
</feature>
<dbReference type="InterPro" id="IPR009097">
    <property type="entry name" value="Cyclic_Pdiesterase"/>
</dbReference>
<dbReference type="RefSeq" id="WP_237281773.1">
    <property type="nucleotide sequence ID" value="NZ_CP016279.1"/>
</dbReference>
<name>A0ABS4M0Y3_9ACTN</name>
<evidence type="ECO:0000313" key="3">
    <source>
        <dbReference type="Proteomes" id="UP001519309"/>
    </source>
</evidence>